<dbReference type="InterPro" id="IPR000515">
    <property type="entry name" value="MetI-like"/>
</dbReference>
<dbReference type="PANTHER" id="PTHR43163:SF6">
    <property type="entry name" value="DIPEPTIDE TRANSPORT SYSTEM PERMEASE PROTEIN DPPB-RELATED"/>
    <property type="match status" value="1"/>
</dbReference>
<dbReference type="CDD" id="cd06261">
    <property type="entry name" value="TM_PBP2"/>
    <property type="match status" value="1"/>
</dbReference>
<proteinExistence type="inferred from homology"/>
<dbReference type="RefSeq" id="WP_013500413.1">
    <property type="nucleotide sequence ID" value="NZ_JAFCLK010000020.1"/>
</dbReference>
<protein>
    <submittedName>
        <fullName evidence="9">ABC transporter permease</fullName>
    </submittedName>
</protein>
<feature type="transmembrane region" description="Helical" evidence="7">
    <location>
        <begin position="185"/>
        <end position="204"/>
    </location>
</feature>
<dbReference type="Pfam" id="PF00528">
    <property type="entry name" value="BPD_transp_1"/>
    <property type="match status" value="1"/>
</dbReference>
<evidence type="ECO:0000256" key="5">
    <source>
        <dbReference type="ARBA" id="ARBA00022989"/>
    </source>
</evidence>
<dbReference type="Gene3D" id="1.10.3720.10">
    <property type="entry name" value="MetI-like"/>
    <property type="match status" value="1"/>
</dbReference>
<organism evidence="9 10">
    <name type="scientific">Bradyrhizobium denitrificans</name>
    <dbReference type="NCBI Taxonomy" id="2734912"/>
    <lineage>
        <taxon>Bacteria</taxon>
        <taxon>Pseudomonadati</taxon>
        <taxon>Pseudomonadota</taxon>
        <taxon>Alphaproteobacteria</taxon>
        <taxon>Hyphomicrobiales</taxon>
        <taxon>Nitrobacteraceae</taxon>
        <taxon>Bradyrhizobium</taxon>
    </lineage>
</organism>
<evidence type="ECO:0000313" key="10">
    <source>
        <dbReference type="Proteomes" id="UP001314635"/>
    </source>
</evidence>
<comment type="subcellular location">
    <subcellularLocation>
        <location evidence="1 7">Cell membrane</location>
        <topology evidence="1 7">Multi-pass membrane protein</topology>
    </subcellularLocation>
</comment>
<evidence type="ECO:0000256" key="2">
    <source>
        <dbReference type="ARBA" id="ARBA00022448"/>
    </source>
</evidence>
<feature type="transmembrane region" description="Helical" evidence="7">
    <location>
        <begin position="138"/>
        <end position="165"/>
    </location>
</feature>
<keyword evidence="3" id="KW-1003">Cell membrane</keyword>
<accession>A0ABS5GAL8</accession>
<keyword evidence="10" id="KW-1185">Reference proteome</keyword>
<evidence type="ECO:0000313" key="9">
    <source>
        <dbReference type="EMBL" id="MBR1138378.1"/>
    </source>
</evidence>
<dbReference type="InterPro" id="IPR035906">
    <property type="entry name" value="MetI-like_sf"/>
</dbReference>
<dbReference type="PANTHER" id="PTHR43163">
    <property type="entry name" value="DIPEPTIDE TRANSPORT SYSTEM PERMEASE PROTEIN DPPB-RELATED"/>
    <property type="match status" value="1"/>
</dbReference>
<sequence length="318" mass="34900">MLRYLIRRLVALVPTFLLASVIVFSAIRLIPGDTIDMMMSQNDISASVKTREDLIKALGLDQPVLVQYWHWISSIVLHGDFGRSLWTGESVTSLVAERIPTTLYLGVLAMIFALLIALPVGIISAIRQNKPVDYLGRVFAITALSVPPFWLGTLVVILPAILWGIAPTTQYVGLTDDPLLSLRQMVPPAIVLGIALSGVTMRMTRTMVLEVMRQDYVRTAWSKGLDERTVVLRHVLKNALLPVITIVGLQLPLLIGGAVVIEQIFVISGMGQLLLMAVSQRDYPVITGIFLLVGVGVMTINLLVDISYALLDPKIRQG</sequence>
<feature type="transmembrane region" description="Helical" evidence="7">
    <location>
        <begin position="239"/>
        <end position="265"/>
    </location>
</feature>
<keyword evidence="2 7" id="KW-0813">Transport</keyword>
<evidence type="ECO:0000256" key="6">
    <source>
        <dbReference type="ARBA" id="ARBA00023136"/>
    </source>
</evidence>
<feature type="transmembrane region" description="Helical" evidence="7">
    <location>
        <begin position="285"/>
        <end position="311"/>
    </location>
</feature>
<dbReference type="InterPro" id="IPR045621">
    <property type="entry name" value="BPD_transp_1_N"/>
</dbReference>
<comment type="similarity">
    <text evidence="7">Belongs to the binding-protein-dependent transport system permease family.</text>
</comment>
<dbReference type="Pfam" id="PF19300">
    <property type="entry name" value="BPD_transp_1_N"/>
    <property type="match status" value="1"/>
</dbReference>
<dbReference type="Proteomes" id="UP001314635">
    <property type="component" value="Unassembled WGS sequence"/>
</dbReference>
<comment type="caution">
    <text evidence="9">The sequence shown here is derived from an EMBL/GenBank/DDBJ whole genome shotgun (WGS) entry which is preliminary data.</text>
</comment>
<keyword evidence="4 7" id="KW-0812">Transmembrane</keyword>
<evidence type="ECO:0000256" key="1">
    <source>
        <dbReference type="ARBA" id="ARBA00004651"/>
    </source>
</evidence>
<keyword evidence="6 7" id="KW-0472">Membrane</keyword>
<gene>
    <name evidence="9" type="ORF">JQ619_21645</name>
</gene>
<feature type="domain" description="ABC transmembrane type-1" evidence="8">
    <location>
        <begin position="99"/>
        <end position="304"/>
    </location>
</feature>
<evidence type="ECO:0000256" key="7">
    <source>
        <dbReference type="RuleBase" id="RU363032"/>
    </source>
</evidence>
<evidence type="ECO:0000259" key="8">
    <source>
        <dbReference type="PROSITE" id="PS50928"/>
    </source>
</evidence>
<name>A0ABS5GAL8_9BRAD</name>
<dbReference type="EMBL" id="JAFCLK010000020">
    <property type="protein sequence ID" value="MBR1138378.1"/>
    <property type="molecule type" value="Genomic_DNA"/>
</dbReference>
<feature type="transmembrane region" description="Helical" evidence="7">
    <location>
        <begin position="103"/>
        <end position="126"/>
    </location>
</feature>
<dbReference type="PROSITE" id="PS50928">
    <property type="entry name" value="ABC_TM1"/>
    <property type="match status" value="1"/>
</dbReference>
<evidence type="ECO:0000256" key="3">
    <source>
        <dbReference type="ARBA" id="ARBA00022475"/>
    </source>
</evidence>
<keyword evidence="5 7" id="KW-1133">Transmembrane helix</keyword>
<feature type="transmembrane region" description="Helical" evidence="7">
    <location>
        <begin position="9"/>
        <end position="30"/>
    </location>
</feature>
<reference evidence="10" key="1">
    <citation type="journal article" date="2021" name="ISME J.">
        <title>Evolutionary origin and ecological implication of a unique nif island in free-living Bradyrhizobium lineages.</title>
        <authorList>
            <person name="Tao J."/>
        </authorList>
    </citation>
    <scope>NUCLEOTIDE SEQUENCE [LARGE SCALE GENOMIC DNA]</scope>
    <source>
        <strain evidence="10">SZCCT0094</strain>
    </source>
</reference>
<dbReference type="SUPFAM" id="SSF161098">
    <property type="entry name" value="MetI-like"/>
    <property type="match status" value="1"/>
</dbReference>
<evidence type="ECO:0000256" key="4">
    <source>
        <dbReference type="ARBA" id="ARBA00022692"/>
    </source>
</evidence>